<dbReference type="RefSeq" id="WP_075765762.1">
    <property type="nucleotide sequence ID" value="NZ_CP016076.1"/>
</dbReference>
<dbReference type="AlphaFoldDB" id="A0AAC9LGG8"/>
<evidence type="ECO:0000256" key="1">
    <source>
        <dbReference type="SAM" id="MobiDB-lite"/>
    </source>
</evidence>
<sequence length="226" mass="23509">MNPLHTPGIRRLRAAAVVIALALIAVLWPGAGQASAESASAGWAVRQAESARTVESRPHQDRADSSSRHQTRAEVMAMETCQVGDVASSIGDAVIDPETGEGRAVLLVSARWAAVRCLLGARPDRVAFIDAEGAALRTSVTFLDAAGGAAGAADDPQPVTLDVEHPAAIDLHWHGVDTGSAQGSPAVHPAFLHVWLPGLDGPVGGRWEHGPVYNTGVIEIGPLRQT</sequence>
<dbReference type="Proteomes" id="UP000185511">
    <property type="component" value="Chromosome"/>
</dbReference>
<feature type="region of interest" description="Disordered" evidence="1">
    <location>
        <begin position="50"/>
        <end position="71"/>
    </location>
</feature>
<proteinExistence type="predicted"/>
<feature type="compositionally biased region" description="Basic and acidic residues" evidence="1">
    <location>
        <begin position="52"/>
        <end position="67"/>
    </location>
</feature>
<name>A0AAC9LGG8_9PSEU</name>
<dbReference type="KEGG" id="acad:UA74_27450"/>
<protein>
    <submittedName>
        <fullName evidence="2">Uncharacterized protein</fullName>
    </submittedName>
</protein>
<dbReference type="EMBL" id="CP016076">
    <property type="protein sequence ID" value="APU17493.1"/>
    <property type="molecule type" value="Genomic_DNA"/>
</dbReference>
<accession>A0AAC9LGG8</accession>
<organism evidence="2 3">
    <name type="scientific">Actinoalloteichus fjordicus</name>
    <dbReference type="NCBI Taxonomy" id="1612552"/>
    <lineage>
        <taxon>Bacteria</taxon>
        <taxon>Bacillati</taxon>
        <taxon>Actinomycetota</taxon>
        <taxon>Actinomycetes</taxon>
        <taxon>Pseudonocardiales</taxon>
        <taxon>Pseudonocardiaceae</taxon>
        <taxon>Actinoalloteichus</taxon>
    </lineage>
</organism>
<keyword evidence="3" id="KW-1185">Reference proteome</keyword>
<gene>
    <name evidence="2" type="ORF">UA74_27450</name>
</gene>
<evidence type="ECO:0000313" key="2">
    <source>
        <dbReference type="EMBL" id="APU17493.1"/>
    </source>
</evidence>
<reference evidence="3" key="1">
    <citation type="submission" date="2016-06" db="EMBL/GenBank/DDBJ databases">
        <title>Complete genome sequence of Actinoalloteichus fjordicus DSM 46855 (=ADI127-17), type strain of the new species Actinoalloteichus fjordicus.</title>
        <authorList>
            <person name="Ruckert C."/>
            <person name="Nouioui I."/>
            <person name="Willmese J."/>
            <person name="van Wezel G."/>
            <person name="Klenk H.-P."/>
            <person name="Kalinowski J."/>
            <person name="Zotchev S.B."/>
        </authorList>
    </citation>
    <scope>NUCLEOTIDE SEQUENCE [LARGE SCALE GENOMIC DNA]</scope>
    <source>
        <strain evidence="3">ADI127-7</strain>
    </source>
</reference>
<evidence type="ECO:0000313" key="3">
    <source>
        <dbReference type="Proteomes" id="UP000185511"/>
    </source>
</evidence>